<dbReference type="GO" id="GO:0102523">
    <property type="term" value="F:2-chloroacrylate reductase activity"/>
    <property type="evidence" value="ECO:0007669"/>
    <property type="project" value="UniProtKB-EC"/>
</dbReference>
<comment type="caution">
    <text evidence="2">The sequence shown here is derived from an EMBL/GenBank/DDBJ whole genome shotgun (WGS) entry which is preliminary data.</text>
</comment>
<dbReference type="EC" id="1.3.1.103" evidence="2"/>
<name>A0ABM9CPC0_9BACL</name>
<dbReference type="InterPro" id="IPR052733">
    <property type="entry name" value="Chloroplast_QOR"/>
</dbReference>
<dbReference type="Pfam" id="PF13602">
    <property type="entry name" value="ADH_zinc_N_2"/>
    <property type="match status" value="1"/>
</dbReference>
<dbReference type="Proteomes" id="UP000838821">
    <property type="component" value="Unassembled WGS sequence"/>
</dbReference>
<dbReference type="InterPro" id="IPR036291">
    <property type="entry name" value="NAD(P)-bd_dom_sf"/>
</dbReference>
<dbReference type="SUPFAM" id="SSF50129">
    <property type="entry name" value="GroES-like"/>
    <property type="match status" value="1"/>
</dbReference>
<dbReference type="PANTHER" id="PTHR44013">
    <property type="entry name" value="ZINC-TYPE ALCOHOL DEHYDROGENASE-LIKE PROTEIN C16A3.02C"/>
    <property type="match status" value="1"/>
</dbReference>
<evidence type="ECO:0000313" key="3">
    <source>
        <dbReference type="Proteomes" id="UP000838821"/>
    </source>
</evidence>
<dbReference type="InterPro" id="IPR020843">
    <property type="entry name" value="ER"/>
</dbReference>
<evidence type="ECO:0000313" key="2">
    <source>
        <dbReference type="EMBL" id="CAH1218563.1"/>
    </source>
</evidence>
<sequence>MRAIVCTTYGSPDVLQLKEVDKPEPKDNEVRIKLHAAIVTPSDCAFRKADPFIIRLMYGLHRPKYTILGVEFAGEIDAVGKSVTAFQVGDRVSGISPTTFGAYAEYVCLPEAGTLAKLPVHASYEEAAGLCDGGLTALIFLRDTARLQRGHKILINGASGSVGAYAVQLAKYFGAEVTGVCSSTNASFVKSLGADQVIDYTQEDFTKNGRTYDVIFDAVGKRSFTQCRGSLSAKGVYLTTVPSLGIMLQMLWTSKIGSKKAKFTTSGLQQKKENLAFLAELFEMGHMKAVIDRRYPLEQMVEAHSYVETGRKKGNVIITFGGQSLTPNSHTNAAYTP</sequence>
<reference evidence="2" key="1">
    <citation type="submission" date="2022-01" db="EMBL/GenBank/DDBJ databases">
        <authorList>
            <person name="Criscuolo A."/>
        </authorList>
    </citation>
    <scope>NUCLEOTIDE SEQUENCE</scope>
    <source>
        <strain evidence="2">CIP111891</strain>
    </source>
</reference>
<dbReference type="RefSeq" id="WP_236290899.1">
    <property type="nucleotide sequence ID" value="NZ_CAKMMW010000017.1"/>
</dbReference>
<proteinExistence type="predicted"/>
<dbReference type="Gene3D" id="3.90.180.10">
    <property type="entry name" value="Medium-chain alcohol dehydrogenases, catalytic domain"/>
    <property type="match status" value="1"/>
</dbReference>
<evidence type="ECO:0000259" key="1">
    <source>
        <dbReference type="SMART" id="SM00829"/>
    </source>
</evidence>
<dbReference type="SMART" id="SM00829">
    <property type="entry name" value="PKS_ER"/>
    <property type="match status" value="1"/>
</dbReference>
<keyword evidence="2" id="KW-0560">Oxidoreductase</keyword>
<dbReference type="InterPro" id="IPR011032">
    <property type="entry name" value="GroES-like_sf"/>
</dbReference>
<dbReference type="Pfam" id="PF08240">
    <property type="entry name" value="ADH_N"/>
    <property type="match status" value="1"/>
</dbReference>
<dbReference type="CDD" id="cd08267">
    <property type="entry name" value="MDR1"/>
    <property type="match status" value="1"/>
</dbReference>
<accession>A0ABM9CPC0</accession>
<dbReference type="InterPro" id="IPR013154">
    <property type="entry name" value="ADH-like_N"/>
</dbReference>
<gene>
    <name evidence="2" type="ORF">PAECIP111891_04752</name>
</gene>
<organism evidence="2 3">
    <name type="scientific">Paenibacillus allorhizoplanae</name>
    <dbReference type="NCBI Taxonomy" id="2905648"/>
    <lineage>
        <taxon>Bacteria</taxon>
        <taxon>Bacillati</taxon>
        <taxon>Bacillota</taxon>
        <taxon>Bacilli</taxon>
        <taxon>Bacillales</taxon>
        <taxon>Paenibacillaceae</taxon>
        <taxon>Paenibacillus</taxon>
    </lineage>
</organism>
<dbReference type="EMBL" id="CAKMMW010000017">
    <property type="protein sequence ID" value="CAH1218563.1"/>
    <property type="molecule type" value="Genomic_DNA"/>
</dbReference>
<keyword evidence="3" id="KW-1185">Reference proteome</keyword>
<dbReference type="SUPFAM" id="SSF51735">
    <property type="entry name" value="NAD(P)-binding Rossmann-fold domains"/>
    <property type="match status" value="1"/>
</dbReference>
<protein>
    <submittedName>
        <fullName evidence="2">2-haloacrylate reductase</fullName>
        <ecNumber evidence="2">1.3.1.103</ecNumber>
    </submittedName>
</protein>
<feature type="domain" description="Enoyl reductase (ER)" evidence="1">
    <location>
        <begin position="10"/>
        <end position="318"/>
    </location>
</feature>
<dbReference type="Gene3D" id="3.40.50.720">
    <property type="entry name" value="NAD(P)-binding Rossmann-like Domain"/>
    <property type="match status" value="1"/>
</dbReference>
<dbReference type="PANTHER" id="PTHR44013:SF1">
    <property type="entry name" value="ZINC-TYPE ALCOHOL DEHYDROGENASE-LIKE PROTEIN C16A3.02C"/>
    <property type="match status" value="1"/>
</dbReference>